<dbReference type="InterPro" id="IPR051687">
    <property type="entry name" value="Peroxisomal_Beta-Oxidation"/>
</dbReference>
<dbReference type="OrthoDB" id="5830165at2759"/>
<evidence type="ECO:0000313" key="5">
    <source>
        <dbReference type="Proteomes" id="UP000270094"/>
    </source>
</evidence>
<accession>A0A3P7JCS5</accession>
<evidence type="ECO:0000256" key="2">
    <source>
        <dbReference type="ARBA" id="ARBA00023002"/>
    </source>
</evidence>
<keyword evidence="2" id="KW-0560">Oxidoreductase</keyword>
<evidence type="ECO:0000256" key="1">
    <source>
        <dbReference type="ARBA" id="ARBA00006484"/>
    </source>
</evidence>
<evidence type="ECO:0000313" key="4">
    <source>
        <dbReference type="EMBL" id="VDM77819.1"/>
    </source>
</evidence>
<dbReference type="InterPro" id="IPR036291">
    <property type="entry name" value="NAD(P)-bd_dom_sf"/>
</dbReference>
<dbReference type="Gene3D" id="3.30.1050.10">
    <property type="entry name" value="SCP2 sterol-binding domain"/>
    <property type="match status" value="1"/>
</dbReference>
<dbReference type="EMBL" id="UYYB01100240">
    <property type="protein sequence ID" value="VDM77819.1"/>
    <property type="molecule type" value="Genomic_DNA"/>
</dbReference>
<feature type="domain" description="SCP2" evidence="3">
    <location>
        <begin position="180"/>
        <end position="261"/>
    </location>
</feature>
<dbReference type="SUPFAM" id="SSF55718">
    <property type="entry name" value="SCP-like"/>
    <property type="match status" value="1"/>
</dbReference>
<dbReference type="Gene3D" id="3.40.50.720">
    <property type="entry name" value="NAD(P)-binding Rossmann-like Domain"/>
    <property type="match status" value="1"/>
</dbReference>
<comment type="similarity">
    <text evidence="1">Belongs to the short-chain dehydrogenases/reductases (SDR) family.</text>
</comment>
<protein>
    <recommendedName>
        <fullName evidence="3">SCP2 domain-containing protein</fullName>
    </recommendedName>
</protein>
<dbReference type="InterPro" id="IPR036527">
    <property type="entry name" value="SCP2_sterol-bd_dom_sf"/>
</dbReference>
<proteinExistence type="inferred from homology"/>
<dbReference type="GO" id="GO:0016491">
    <property type="term" value="F:oxidoreductase activity"/>
    <property type="evidence" value="ECO:0007669"/>
    <property type="project" value="UniProtKB-KW"/>
</dbReference>
<dbReference type="PANTHER" id="PTHR45024:SF2">
    <property type="entry name" value="SCP2 DOMAIN-CONTAINING PROTEIN"/>
    <property type="match status" value="1"/>
</dbReference>
<dbReference type="InterPro" id="IPR003033">
    <property type="entry name" value="SCP2_sterol-bd_dom"/>
</dbReference>
<dbReference type="AlphaFoldDB" id="A0A3P7JCS5"/>
<dbReference type="Gene3D" id="1.10.287.4290">
    <property type="match status" value="1"/>
</dbReference>
<gene>
    <name evidence="4" type="ORF">SVUK_LOCUS12817</name>
</gene>
<reference evidence="4 5" key="1">
    <citation type="submission" date="2018-11" db="EMBL/GenBank/DDBJ databases">
        <authorList>
            <consortium name="Pathogen Informatics"/>
        </authorList>
    </citation>
    <scope>NUCLEOTIDE SEQUENCE [LARGE SCALE GENOMIC DNA]</scope>
</reference>
<keyword evidence="5" id="KW-1185">Reference proteome</keyword>
<dbReference type="Proteomes" id="UP000270094">
    <property type="component" value="Unassembled WGS sequence"/>
</dbReference>
<organism evidence="4 5">
    <name type="scientific">Strongylus vulgaris</name>
    <name type="common">Blood worm</name>
    <dbReference type="NCBI Taxonomy" id="40348"/>
    <lineage>
        <taxon>Eukaryota</taxon>
        <taxon>Metazoa</taxon>
        <taxon>Ecdysozoa</taxon>
        <taxon>Nematoda</taxon>
        <taxon>Chromadorea</taxon>
        <taxon>Rhabditida</taxon>
        <taxon>Rhabditina</taxon>
        <taxon>Rhabditomorpha</taxon>
        <taxon>Strongyloidea</taxon>
        <taxon>Strongylidae</taxon>
        <taxon>Strongylus</taxon>
    </lineage>
</organism>
<dbReference type="SUPFAM" id="SSF51735">
    <property type="entry name" value="NAD(P)-binding Rossmann-fold domains"/>
    <property type="match status" value="1"/>
</dbReference>
<evidence type="ECO:0000259" key="3">
    <source>
        <dbReference type="Pfam" id="PF02036"/>
    </source>
</evidence>
<sequence length="264" mass="28736">MINLSSFFHIVICEIPAKSALVGFSNSLAQEGAKYNIISNAIIPTAGSRLTQTVLPETLIEALKPEFVTPLAVYLCHDSFSESGKVFEAGAGWYGTLKYYRSAGKVIPHATVEDLRDNWNKITDMKDAQHFENMKDLMAELISAMSEVQENGSENHTAPAAAAPVASGDFPSHIKCSPLFKEMNEGVKEDPSSVKNIKAIVLYILTDGKKEIGKYTLDFKSASPSVYYGDVKNGEKPSTVVTVSDNDFFEIASGNLNPQKARSS</sequence>
<dbReference type="Pfam" id="PF02036">
    <property type="entry name" value="SCP2"/>
    <property type="match status" value="1"/>
</dbReference>
<name>A0A3P7JCS5_STRVU</name>
<dbReference type="PANTHER" id="PTHR45024">
    <property type="entry name" value="DEHYDROGENASES, SHORT CHAIN"/>
    <property type="match status" value="1"/>
</dbReference>